<feature type="signal peptide" evidence="1">
    <location>
        <begin position="1"/>
        <end position="25"/>
    </location>
</feature>
<protein>
    <recommendedName>
        <fullName evidence="4">Pectate lyase</fullName>
    </recommendedName>
</protein>
<gene>
    <name evidence="2" type="ORF">GCM10011612_18970</name>
</gene>
<organism evidence="2 3">
    <name type="scientific">Actinomyces gaoshouyii</name>
    <dbReference type="NCBI Taxonomy" id="1960083"/>
    <lineage>
        <taxon>Bacteria</taxon>
        <taxon>Bacillati</taxon>
        <taxon>Actinomycetota</taxon>
        <taxon>Actinomycetes</taxon>
        <taxon>Actinomycetales</taxon>
        <taxon>Actinomycetaceae</taxon>
        <taxon>Actinomyces</taxon>
    </lineage>
</organism>
<evidence type="ECO:0000313" key="2">
    <source>
        <dbReference type="EMBL" id="GGP00109.1"/>
    </source>
</evidence>
<evidence type="ECO:0000256" key="1">
    <source>
        <dbReference type="SAM" id="SignalP"/>
    </source>
</evidence>
<reference evidence="2" key="1">
    <citation type="journal article" date="2014" name="Int. J. Syst. Evol. Microbiol.">
        <title>Complete genome sequence of Corynebacterium casei LMG S-19264T (=DSM 44701T), isolated from a smear-ripened cheese.</title>
        <authorList>
            <consortium name="US DOE Joint Genome Institute (JGI-PGF)"/>
            <person name="Walter F."/>
            <person name="Albersmeier A."/>
            <person name="Kalinowski J."/>
            <person name="Ruckert C."/>
        </authorList>
    </citation>
    <scope>NUCLEOTIDE SEQUENCE</scope>
    <source>
        <strain evidence="2">CGMCC 4.7372</strain>
    </source>
</reference>
<keyword evidence="1" id="KW-0732">Signal</keyword>
<comment type="caution">
    <text evidence="2">The sequence shown here is derived from an EMBL/GenBank/DDBJ whole genome shotgun (WGS) entry which is preliminary data.</text>
</comment>
<keyword evidence="3" id="KW-1185">Reference proteome</keyword>
<proteinExistence type="predicted"/>
<name>A0A8H9HEG7_9ACTO</name>
<dbReference type="EMBL" id="BMNJ01000010">
    <property type="protein sequence ID" value="GGP00109.1"/>
    <property type="molecule type" value="Genomic_DNA"/>
</dbReference>
<feature type="chain" id="PRO_5033989388" description="Pectate lyase" evidence="1">
    <location>
        <begin position="26"/>
        <end position="78"/>
    </location>
</feature>
<sequence>MKTITFAAILIICALGALISPTGNAQDQGTIAAWTSFDGRADAEKVSIESMTYEELPIGGGSSPSGGGGGGQVVVSAA</sequence>
<accession>A0A8H9HEG7</accession>
<reference evidence="2" key="2">
    <citation type="submission" date="2020-09" db="EMBL/GenBank/DDBJ databases">
        <authorList>
            <person name="Sun Q."/>
            <person name="Zhou Y."/>
        </authorList>
    </citation>
    <scope>NUCLEOTIDE SEQUENCE</scope>
    <source>
        <strain evidence="2">CGMCC 4.7372</strain>
    </source>
</reference>
<evidence type="ECO:0008006" key="4">
    <source>
        <dbReference type="Google" id="ProtNLM"/>
    </source>
</evidence>
<evidence type="ECO:0000313" key="3">
    <source>
        <dbReference type="Proteomes" id="UP000614239"/>
    </source>
</evidence>
<dbReference type="Proteomes" id="UP000614239">
    <property type="component" value="Unassembled WGS sequence"/>
</dbReference>
<dbReference type="AlphaFoldDB" id="A0A8H9HEG7"/>